<protein>
    <submittedName>
        <fullName evidence="2">Uncharacterized protein</fullName>
    </submittedName>
</protein>
<evidence type="ECO:0000313" key="3">
    <source>
        <dbReference type="Proteomes" id="UP001165586"/>
    </source>
</evidence>
<reference evidence="2" key="1">
    <citation type="submission" date="2022-08" db="EMBL/GenBank/DDBJ databases">
        <authorList>
            <person name="Deng Y."/>
            <person name="Han X.-F."/>
            <person name="Zhang Y.-Q."/>
        </authorList>
    </citation>
    <scope>NUCLEOTIDE SEQUENCE</scope>
    <source>
        <strain evidence="2">CPCC 203386</strain>
    </source>
</reference>
<comment type="caution">
    <text evidence="2">The sequence shown here is derived from an EMBL/GenBank/DDBJ whole genome shotgun (WGS) entry which is preliminary data.</text>
</comment>
<name>A0ABT2H9B1_9MICO</name>
<dbReference type="Proteomes" id="UP001165586">
    <property type="component" value="Unassembled WGS sequence"/>
</dbReference>
<feature type="chain" id="PRO_5046663416" evidence="1">
    <location>
        <begin position="24"/>
        <end position="123"/>
    </location>
</feature>
<sequence length="123" mass="13529">MKLIKALVAITVLAVMGMTTANAASVTYHIADAGKIVWENDTLQAIDLEGNATPYTLDATTNDVTLDNGDVNDIMIFHKNDEPARQIIIAHDKSKSMSVIMPVLHGKELGQYIVDDRYTTFHK</sequence>
<proteinExistence type="predicted"/>
<evidence type="ECO:0000256" key="1">
    <source>
        <dbReference type="SAM" id="SignalP"/>
    </source>
</evidence>
<dbReference type="EMBL" id="JANLCJ010000048">
    <property type="protein sequence ID" value="MCS5736528.1"/>
    <property type="molecule type" value="Genomic_DNA"/>
</dbReference>
<dbReference type="RefSeq" id="WP_259542558.1">
    <property type="nucleotide sequence ID" value="NZ_JANLCJ010000048.1"/>
</dbReference>
<accession>A0ABT2H9B1</accession>
<keyword evidence="3" id="KW-1185">Reference proteome</keyword>
<keyword evidence="1" id="KW-0732">Signal</keyword>
<gene>
    <name evidence="2" type="ORF">N1032_22610</name>
</gene>
<organism evidence="2 3">
    <name type="scientific">Herbiconiux daphne</name>
    <dbReference type="NCBI Taxonomy" id="2970914"/>
    <lineage>
        <taxon>Bacteria</taxon>
        <taxon>Bacillati</taxon>
        <taxon>Actinomycetota</taxon>
        <taxon>Actinomycetes</taxon>
        <taxon>Micrococcales</taxon>
        <taxon>Microbacteriaceae</taxon>
        <taxon>Herbiconiux</taxon>
    </lineage>
</organism>
<feature type="signal peptide" evidence="1">
    <location>
        <begin position="1"/>
        <end position="23"/>
    </location>
</feature>
<evidence type="ECO:0000313" key="2">
    <source>
        <dbReference type="EMBL" id="MCS5736528.1"/>
    </source>
</evidence>